<dbReference type="PANTHER" id="PTHR48111">
    <property type="entry name" value="REGULATOR OF RPOS"/>
    <property type="match status" value="1"/>
</dbReference>
<sequence>MTKLRCIAIDDEPFALEIIADDIRKIPFLELVGQFSSPLDAINALKQERIDLLFLDIQMPTLTGIQFLRSLSQPPMVILTTAYEQYALEGYDLNVVDYLLKPIRFERLLRATNKAYELFSLRQPVAPTPEVAEPEALPAVSTSSELQARSDPQERTFFFIFSEYREIRIFHDDVLYVEGLKDYVKIFTTHQPRPYLSRLTLKTIMPKLPDDRFCRVHKSFIVALDKISSFQKTKLFVGKQEIPVGSSYVEEFERRYRGE</sequence>
<evidence type="ECO:0000313" key="6">
    <source>
        <dbReference type="Proteomes" id="UP000009309"/>
    </source>
</evidence>
<dbReference type="RefSeq" id="WP_009282318.1">
    <property type="nucleotide sequence ID" value="NZ_CAIT01000006.1"/>
</dbReference>
<comment type="caution">
    <text evidence="5">The sequence shown here is derived from an EMBL/GenBank/DDBJ whole genome shotgun (WGS) entry which is preliminary data.</text>
</comment>
<dbReference type="GO" id="GO:0005829">
    <property type="term" value="C:cytosol"/>
    <property type="evidence" value="ECO:0007669"/>
    <property type="project" value="TreeGrafter"/>
</dbReference>
<feature type="domain" description="HTH LytTR-type" evidence="4">
    <location>
        <begin position="172"/>
        <end position="258"/>
    </location>
</feature>
<dbReference type="EMBL" id="CAIT01000006">
    <property type="protein sequence ID" value="CCH53738.1"/>
    <property type="molecule type" value="Genomic_DNA"/>
</dbReference>
<reference evidence="5 6" key="1">
    <citation type="journal article" date="2012" name="J. Bacteriol.">
        <title>Genome Sequence of the Filamentous Bacterium Fibrisoma limi BUZ 3T.</title>
        <authorList>
            <person name="Filippini M."/>
            <person name="Qi W."/>
            <person name="Jaenicke S."/>
            <person name="Goesmann A."/>
            <person name="Smits T.H."/>
            <person name="Bagheri H.C."/>
        </authorList>
    </citation>
    <scope>NUCLEOTIDE SEQUENCE [LARGE SCALE GENOMIC DNA]</scope>
    <source>
        <strain evidence="6">BUZ 3T</strain>
    </source>
</reference>
<feature type="modified residue" description="4-aspartylphosphate" evidence="2">
    <location>
        <position position="56"/>
    </location>
</feature>
<gene>
    <name evidence="5" type="ORF">BN8_02859</name>
</gene>
<dbReference type="PROSITE" id="PS50930">
    <property type="entry name" value="HTH_LYTTR"/>
    <property type="match status" value="1"/>
</dbReference>
<organism evidence="5 6">
    <name type="scientific">Fibrisoma limi BUZ 3</name>
    <dbReference type="NCBI Taxonomy" id="1185876"/>
    <lineage>
        <taxon>Bacteria</taxon>
        <taxon>Pseudomonadati</taxon>
        <taxon>Bacteroidota</taxon>
        <taxon>Cytophagia</taxon>
        <taxon>Cytophagales</taxon>
        <taxon>Spirosomataceae</taxon>
        <taxon>Fibrisoma</taxon>
    </lineage>
</organism>
<dbReference type="OrthoDB" id="1646880at2"/>
<dbReference type="SUPFAM" id="SSF52172">
    <property type="entry name" value="CheY-like"/>
    <property type="match status" value="1"/>
</dbReference>
<evidence type="ECO:0000256" key="2">
    <source>
        <dbReference type="PROSITE-ProRule" id="PRU00169"/>
    </source>
</evidence>
<evidence type="ECO:0000259" key="3">
    <source>
        <dbReference type="PROSITE" id="PS50110"/>
    </source>
</evidence>
<dbReference type="InterPro" id="IPR007492">
    <property type="entry name" value="LytTR_DNA-bd_dom"/>
</dbReference>
<keyword evidence="2" id="KW-0597">Phosphoprotein</keyword>
<dbReference type="Proteomes" id="UP000009309">
    <property type="component" value="Unassembled WGS sequence"/>
</dbReference>
<accession>I2GIL3</accession>
<dbReference type="PROSITE" id="PS50110">
    <property type="entry name" value="RESPONSE_REGULATORY"/>
    <property type="match status" value="1"/>
</dbReference>
<dbReference type="Gene3D" id="2.40.50.1020">
    <property type="entry name" value="LytTr DNA-binding domain"/>
    <property type="match status" value="1"/>
</dbReference>
<dbReference type="Pfam" id="PF04397">
    <property type="entry name" value="LytTR"/>
    <property type="match status" value="1"/>
</dbReference>
<evidence type="ECO:0000259" key="4">
    <source>
        <dbReference type="PROSITE" id="PS50930"/>
    </source>
</evidence>
<dbReference type="InterPro" id="IPR011006">
    <property type="entry name" value="CheY-like_superfamily"/>
</dbReference>
<dbReference type="PANTHER" id="PTHR48111:SF17">
    <property type="entry name" value="TRANSCRIPTIONAL REGULATORY PROTEIN YPDB"/>
    <property type="match status" value="1"/>
</dbReference>
<keyword evidence="1" id="KW-0238">DNA-binding</keyword>
<dbReference type="STRING" id="1185876.BN8_02859"/>
<dbReference type="GO" id="GO:0006355">
    <property type="term" value="P:regulation of DNA-templated transcription"/>
    <property type="evidence" value="ECO:0007669"/>
    <property type="project" value="TreeGrafter"/>
</dbReference>
<dbReference type="GO" id="GO:0000976">
    <property type="term" value="F:transcription cis-regulatory region binding"/>
    <property type="evidence" value="ECO:0007669"/>
    <property type="project" value="TreeGrafter"/>
</dbReference>
<evidence type="ECO:0000313" key="5">
    <source>
        <dbReference type="EMBL" id="CCH53738.1"/>
    </source>
</evidence>
<dbReference type="InterPro" id="IPR001789">
    <property type="entry name" value="Sig_transdc_resp-reg_receiver"/>
</dbReference>
<feature type="domain" description="Response regulatory" evidence="3">
    <location>
        <begin position="5"/>
        <end position="116"/>
    </location>
</feature>
<dbReference type="Pfam" id="PF00072">
    <property type="entry name" value="Response_reg"/>
    <property type="match status" value="1"/>
</dbReference>
<dbReference type="AlphaFoldDB" id="I2GIL3"/>
<dbReference type="Gene3D" id="3.40.50.2300">
    <property type="match status" value="1"/>
</dbReference>
<dbReference type="SMART" id="SM00448">
    <property type="entry name" value="REC"/>
    <property type="match status" value="1"/>
</dbReference>
<protein>
    <submittedName>
        <fullName evidence="5">Putative response regulatory protein VC_A0850</fullName>
    </submittedName>
</protein>
<evidence type="ECO:0000256" key="1">
    <source>
        <dbReference type="ARBA" id="ARBA00023125"/>
    </source>
</evidence>
<keyword evidence="6" id="KW-1185">Reference proteome</keyword>
<name>I2GIL3_9BACT</name>
<dbReference type="GO" id="GO:0032993">
    <property type="term" value="C:protein-DNA complex"/>
    <property type="evidence" value="ECO:0007669"/>
    <property type="project" value="TreeGrafter"/>
</dbReference>
<dbReference type="eggNOG" id="COG3279">
    <property type="taxonomic scope" value="Bacteria"/>
</dbReference>
<dbReference type="SMART" id="SM00850">
    <property type="entry name" value="LytTR"/>
    <property type="match status" value="1"/>
</dbReference>
<dbReference type="GO" id="GO:0000156">
    <property type="term" value="F:phosphorelay response regulator activity"/>
    <property type="evidence" value="ECO:0007669"/>
    <property type="project" value="TreeGrafter"/>
</dbReference>
<proteinExistence type="predicted"/>
<dbReference type="InterPro" id="IPR039420">
    <property type="entry name" value="WalR-like"/>
</dbReference>